<evidence type="ECO:0000256" key="1">
    <source>
        <dbReference type="SAM" id="Phobius"/>
    </source>
</evidence>
<dbReference type="HOGENOM" id="CLU_2013700_0_0_6"/>
<keyword evidence="1" id="KW-1133">Transmembrane helix</keyword>
<protein>
    <submittedName>
        <fullName evidence="2">Uncharacterized protein</fullName>
    </submittedName>
</protein>
<dbReference type="KEGG" id="spc:Sputcn32_2607"/>
<name>A4Y8P5_SHEPC</name>
<evidence type="ECO:0000313" key="2">
    <source>
        <dbReference type="EMBL" id="ABP76328.1"/>
    </source>
</evidence>
<feature type="transmembrane region" description="Helical" evidence="1">
    <location>
        <begin position="42"/>
        <end position="60"/>
    </location>
</feature>
<keyword evidence="1" id="KW-0812">Transmembrane</keyword>
<proteinExistence type="predicted"/>
<gene>
    <name evidence="2" type="ordered locus">Sputcn32_2607</name>
</gene>
<sequence precursor="true">MSPSALYPFGVALAAILYASLKLAAALSTAKVMLNPSLTGGFMNTLFNSLCAICIYVELWRVSHGRTETSLITLHNESMYPLTGTCLVIDKPYPLTNTDIVNGFSEKLTESKQSIPLHNEEAN</sequence>
<dbReference type="STRING" id="319224.Sputcn32_2607"/>
<dbReference type="EMBL" id="CP000681">
    <property type="protein sequence ID" value="ABP76328.1"/>
    <property type="molecule type" value="Genomic_DNA"/>
</dbReference>
<accession>A4Y8P5</accession>
<keyword evidence="1" id="KW-0472">Membrane</keyword>
<reference evidence="2" key="1">
    <citation type="submission" date="2007-04" db="EMBL/GenBank/DDBJ databases">
        <title>Complete sequence of Shewanella putrefaciens CN-32.</title>
        <authorList>
            <consortium name="US DOE Joint Genome Institute"/>
            <person name="Copeland A."/>
            <person name="Lucas S."/>
            <person name="Lapidus A."/>
            <person name="Barry K."/>
            <person name="Detter J.C."/>
            <person name="Glavina del Rio T."/>
            <person name="Hammon N."/>
            <person name="Israni S."/>
            <person name="Dalin E."/>
            <person name="Tice H."/>
            <person name="Pitluck S."/>
            <person name="Chain P."/>
            <person name="Malfatti S."/>
            <person name="Shin M."/>
            <person name="Vergez L."/>
            <person name="Schmutz J."/>
            <person name="Larimer F."/>
            <person name="Land M."/>
            <person name="Hauser L."/>
            <person name="Kyrpides N."/>
            <person name="Mikhailova N."/>
            <person name="Romine M.F."/>
            <person name="Fredrickson J."/>
            <person name="Tiedje J."/>
            <person name="Richardson P."/>
        </authorList>
    </citation>
    <scope>NUCLEOTIDE SEQUENCE [LARGE SCALE GENOMIC DNA]</scope>
    <source>
        <strain evidence="2">CN-32</strain>
    </source>
</reference>
<dbReference type="AlphaFoldDB" id="A4Y8P5"/>
<organism evidence="2">
    <name type="scientific">Shewanella putrefaciens (strain CN-32 / ATCC BAA-453)</name>
    <dbReference type="NCBI Taxonomy" id="319224"/>
    <lineage>
        <taxon>Bacteria</taxon>
        <taxon>Pseudomonadati</taxon>
        <taxon>Pseudomonadota</taxon>
        <taxon>Gammaproteobacteria</taxon>
        <taxon>Alteromonadales</taxon>
        <taxon>Shewanellaceae</taxon>
        <taxon>Shewanella</taxon>
    </lineage>
</organism>